<organism evidence="2 3">
    <name type="scientific">Agromyces salentinus</name>
    <dbReference type="NCBI Taxonomy" id="269421"/>
    <lineage>
        <taxon>Bacteria</taxon>
        <taxon>Bacillati</taxon>
        <taxon>Actinomycetota</taxon>
        <taxon>Actinomycetes</taxon>
        <taxon>Micrococcales</taxon>
        <taxon>Microbacteriaceae</taxon>
        <taxon>Agromyces</taxon>
    </lineage>
</organism>
<evidence type="ECO:0000313" key="2">
    <source>
        <dbReference type="EMBL" id="GAA1841619.1"/>
    </source>
</evidence>
<sequence length="134" mass="13636">MPNTTRISPEANRRTNRGELVSGGVVGVSAVGVSTASAVAEVAVAELEVPEAAAPDSGATGGLGGASGWSTGMLTTPLCRSPRPSDIVSPGLVSGRRRDSGVALVELPQWPQNMAPSGRAAPQMRHLMRDHLSG</sequence>
<evidence type="ECO:0000313" key="3">
    <source>
        <dbReference type="Proteomes" id="UP001501746"/>
    </source>
</evidence>
<name>A0ABN2MZT7_9MICO</name>
<feature type="region of interest" description="Disordered" evidence="1">
    <location>
        <begin position="107"/>
        <end position="134"/>
    </location>
</feature>
<feature type="region of interest" description="Disordered" evidence="1">
    <location>
        <begin position="74"/>
        <end position="95"/>
    </location>
</feature>
<keyword evidence="3" id="KW-1185">Reference proteome</keyword>
<protein>
    <submittedName>
        <fullName evidence="2">Uncharacterized protein</fullName>
    </submittedName>
</protein>
<proteinExistence type="predicted"/>
<dbReference type="Proteomes" id="UP001501746">
    <property type="component" value="Unassembled WGS sequence"/>
</dbReference>
<dbReference type="EMBL" id="BAAANK010000008">
    <property type="protein sequence ID" value="GAA1841619.1"/>
    <property type="molecule type" value="Genomic_DNA"/>
</dbReference>
<reference evidence="2 3" key="1">
    <citation type="journal article" date="2019" name="Int. J. Syst. Evol. Microbiol.">
        <title>The Global Catalogue of Microorganisms (GCM) 10K type strain sequencing project: providing services to taxonomists for standard genome sequencing and annotation.</title>
        <authorList>
            <consortium name="The Broad Institute Genomics Platform"/>
            <consortium name="The Broad Institute Genome Sequencing Center for Infectious Disease"/>
            <person name="Wu L."/>
            <person name="Ma J."/>
        </authorList>
    </citation>
    <scope>NUCLEOTIDE SEQUENCE [LARGE SCALE GENOMIC DNA]</scope>
    <source>
        <strain evidence="2 3">JCM 14323</strain>
    </source>
</reference>
<accession>A0ABN2MZT7</accession>
<comment type="caution">
    <text evidence="2">The sequence shown here is derived from an EMBL/GenBank/DDBJ whole genome shotgun (WGS) entry which is preliminary data.</text>
</comment>
<evidence type="ECO:0000256" key="1">
    <source>
        <dbReference type="SAM" id="MobiDB-lite"/>
    </source>
</evidence>
<gene>
    <name evidence="2" type="ORF">GCM10009750_29900</name>
</gene>